<evidence type="ECO:0000313" key="2">
    <source>
        <dbReference type="EMBL" id="MBW4563768.1"/>
    </source>
</evidence>
<dbReference type="CDD" id="cd00093">
    <property type="entry name" value="HTH_XRE"/>
    <property type="match status" value="1"/>
</dbReference>
<dbReference type="Gene3D" id="1.10.260.40">
    <property type="entry name" value="lambda repressor-like DNA-binding domains"/>
    <property type="match status" value="1"/>
</dbReference>
<dbReference type="InterPro" id="IPR010982">
    <property type="entry name" value="Lambda_DNA-bd_dom_sf"/>
</dbReference>
<gene>
    <name evidence="2" type="ORF">KME32_22005</name>
</gene>
<dbReference type="GO" id="GO:0003677">
    <property type="term" value="F:DNA binding"/>
    <property type="evidence" value="ECO:0007669"/>
    <property type="project" value="InterPro"/>
</dbReference>
<organism evidence="2 3">
    <name type="scientific">Mojavia pulchra JT2-VF2</name>
    <dbReference type="NCBI Taxonomy" id="287848"/>
    <lineage>
        <taxon>Bacteria</taxon>
        <taxon>Bacillati</taxon>
        <taxon>Cyanobacteriota</taxon>
        <taxon>Cyanophyceae</taxon>
        <taxon>Nostocales</taxon>
        <taxon>Nostocaceae</taxon>
    </lineage>
</organism>
<evidence type="ECO:0000313" key="3">
    <source>
        <dbReference type="Proteomes" id="UP000715781"/>
    </source>
</evidence>
<dbReference type="EMBL" id="JAHHHN010000015">
    <property type="protein sequence ID" value="MBW4563768.1"/>
    <property type="molecule type" value="Genomic_DNA"/>
</dbReference>
<reference evidence="2" key="2">
    <citation type="journal article" date="2022" name="Microbiol. Resour. Announc.">
        <title>Metagenome Sequencing to Explore Phylogenomics of Terrestrial Cyanobacteria.</title>
        <authorList>
            <person name="Ward R.D."/>
            <person name="Stajich J.E."/>
            <person name="Johansen J.R."/>
            <person name="Huntemann M."/>
            <person name="Clum A."/>
            <person name="Foster B."/>
            <person name="Foster B."/>
            <person name="Roux S."/>
            <person name="Palaniappan K."/>
            <person name="Varghese N."/>
            <person name="Mukherjee S."/>
            <person name="Reddy T.B.K."/>
            <person name="Daum C."/>
            <person name="Copeland A."/>
            <person name="Chen I.A."/>
            <person name="Ivanova N.N."/>
            <person name="Kyrpides N.C."/>
            <person name="Shapiro N."/>
            <person name="Eloe-Fadrosh E.A."/>
            <person name="Pietrasiak N."/>
        </authorList>
    </citation>
    <scope>NUCLEOTIDE SEQUENCE</scope>
    <source>
        <strain evidence="2">JT2-VF2</strain>
    </source>
</reference>
<comment type="caution">
    <text evidence="2">The sequence shown here is derived from an EMBL/GenBank/DDBJ whole genome shotgun (WGS) entry which is preliminary data.</text>
</comment>
<sequence>MGKAGKALKRVLEIYGITQNRLAVVMGVNRSSVFGWVNEIADPPGDTVVKIRKALQEIEPAAAEEFVRLFWDDLEKDEEQS</sequence>
<accession>A0A951Q1Q8</accession>
<name>A0A951Q1Q8_9NOST</name>
<dbReference type="Pfam" id="PF01381">
    <property type="entry name" value="HTH_3"/>
    <property type="match status" value="1"/>
</dbReference>
<dbReference type="Proteomes" id="UP000715781">
    <property type="component" value="Unassembled WGS sequence"/>
</dbReference>
<feature type="domain" description="HTH cro/C1-type" evidence="1">
    <location>
        <begin position="8"/>
        <end position="63"/>
    </location>
</feature>
<reference evidence="2" key="1">
    <citation type="submission" date="2021-05" db="EMBL/GenBank/DDBJ databases">
        <authorList>
            <person name="Pietrasiak N."/>
            <person name="Ward R."/>
            <person name="Stajich J.E."/>
            <person name="Kurbessoian T."/>
        </authorList>
    </citation>
    <scope>NUCLEOTIDE SEQUENCE</scope>
    <source>
        <strain evidence="2">JT2-VF2</strain>
    </source>
</reference>
<proteinExistence type="predicted"/>
<evidence type="ECO:0000259" key="1">
    <source>
        <dbReference type="PROSITE" id="PS50943"/>
    </source>
</evidence>
<protein>
    <submittedName>
        <fullName evidence="2">Helix-turn-helix domain-containing protein</fullName>
    </submittedName>
</protein>
<dbReference type="PROSITE" id="PS50943">
    <property type="entry name" value="HTH_CROC1"/>
    <property type="match status" value="1"/>
</dbReference>
<dbReference type="SUPFAM" id="SSF47413">
    <property type="entry name" value="lambda repressor-like DNA-binding domains"/>
    <property type="match status" value="1"/>
</dbReference>
<dbReference type="AlphaFoldDB" id="A0A951Q1Q8"/>
<dbReference type="InterPro" id="IPR001387">
    <property type="entry name" value="Cro/C1-type_HTH"/>
</dbReference>